<feature type="compositionally biased region" description="Polar residues" evidence="1">
    <location>
        <begin position="17"/>
        <end position="31"/>
    </location>
</feature>
<reference evidence="2 3" key="1">
    <citation type="submission" date="2021-07" db="EMBL/GenBank/DDBJ databases">
        <title>Stakelama flava sp. nov., a novel endophytic bacterium isolated from branch of Kandelia candel.</title>
        <authorList>
            <person name="Tuo L."/>
        </authorList>
    </citation>
    <scope>NUCLEOTIDE SEQUENCE [LARGE SCALE GENOMIC DNA]</scope>
    <source>
        <strain evidence="2 3">CBK3Z-3</strain>
    </source>
</reference>
<dbReference type="EMBL" id="JAHWZX010000010">
    <property type="protein sequence ID" value="MBW4331490.1"/>
    <property type="molecule type" value="Genomic_DNA"/>
</dbReference>
<evidence type="ECO:0000313" key="2">
    <source>
        <dbReference type="EMBL" id="MBW4331490.1"/>
    </source>
</evidence>
<sequence>MPPAAVIAEPDADLTSPPMSNDKPNGSISSDITGSETANFVLMELRLGLVSPAFVRQWIGELRGEGFDRLADAMERELNAG</sequence>
<name>A0ABS6XMP6_9SPHN</name>
<dbReference type="Proteomes" id="UP001197214">
    <property type="component" value="Unassembled WGS sequence"/>
</dbReference>
<proteinExistence type="predicted"/>
<gene>
    <name evidence="2" type="ORF">KY084_11490</name>
</gene>
<evidence type="ECO:0000256" key="1">
    <source>
        <dbReference type="SAM" id="MobiDB-lite"/>
    </source>
</evidence>
<feature type="region of interest" description="Disordered" evidence="1">
    <location>
        <begin position="1"/>
        <end position="31"/>
    </location>
</feature>
<dbReference type="RefSeq" id="WP_219238616.1">
    <property type="nucleotide sequence ID" value="NZ_JAHWZX010000010.1"/>
</dbReference>
<evidence type="ECO:0000313" key="3">
    <source>
        <dbReference type="Proteomes" id="UP001197214"/>
    </source>
</evidence>
<protein>
    <submittedName>
        <fullName evidence="2">Uncharacterized protein</fullName>
    </submittedName>
</protein>
<comment type="caution">
    <text evidence="2">The sequence shown here is derived from an EMBL/GenBank/DDBJ whole genome shotgun (WGS) entry which is preliminary data.</text>
</comment>
<organism evidence="2 3">
    <name type="scientific">Stakelama flava</name>
    <dbReference type="NCBI Taxonomy" id="2860338"/>
    <lineage>
        <taxon>Bacteria</taxon>
        <taxon>Pseudomonadati</taxon>
        <taxon>Pseudomonadota</taxon>
        <taxon>Alphaproteobacteria</taxon>
        <taxon>Sphingomonadales</taxon>
        <taxon>Sphingomonadaceae</taxon>
        <taxon>Stakelama</taxon>
    </lineage>
</organism>
<accession>A0ABS6XMP6</accession>
<keyword evidence="3" id="KW-1185">Reference proteome</keyword>